<dbReference type="EMBL" id="JAWXXV010000001">
    <property type="protein sequence ID" value="MDX5984111.1"/>
    <property type="molecule type" value="Genomic_DNA"/>
</dbReference>
<dbReference type="RefSeq" id="WP_010403844.1">
    <property type="nucleotide sequence ID" value="NZ_JAWXXV010000001.1"/>
</dbReference>
<keyword evidence="3" id="KW-1185">Reference proteome</keyword>
<keyword evidence="1" id="KW-0732">Signal</keyword>
<evidence type="ECO:0000313" key="2">
    <source>
        <dbReference type="EMBL" id="MDX5984111.1"/>
    </source>
</evidence>
<sequence>MTVLRTLAVLAAVASAALAGPASAQFFFQSHDMSGPPARGDEPGLPSLPGATEEEVRANLVWNLRSALNVAALQCKFEPSLLTLQNYNIILENHKDELKKAYDTINKYFVRTNKGAKVGISAMDRYGTRTYSAFTTVAAQYGFCQTASGIATHAAYAPRGTLYKVAIAEMNALRNALVPWGEERFSRRVRVDTRLAVPRLDSICWSKRNEWVAKKCGPFELTYR</sequence>
<dbReference type="Proteomes" id="UP001279660">
    <property type="component" value="Unassembled WGS sequence"/>
</dbReference>
<feature type="chain" id="PRO_5046118597" evidence="1">
    <location>
        <begin position="25"/>
        <end position="224"/>
    </location>
</feature>
<comment type="caution">
    <text evidence="2">The sequence shown here is derived from an EMBL/GenBank/DDBJ whole genome shotgun (WGS) entry which is preliminary data.</text>
</comment>
<gene>
    <name evidence="2" type="ORF">SIL82_07550</name>
</gene>
<protein>
    <submittedName>
        <fullName evidence="2">Uncharacterized protein</fullName>
    </submittedName>
</protein>
<name>A0ABU4PIV7_9SPHN</name>
<proteinExistence type="predicted"/>
<accession>A0ABU4PIV7</accession>
<reference evidence="2 3" key="1">
    <citation type="submission" date="2023-11" db="EMBL/GenBank/DDBJ databases">
        <title>MicrobeMod: A computational toolkit for identifying prokaryotic methylation and restriction-modification with nanopore sequencing.</title>
        <authorList>
            <person name="Crits-Christoph A."/>
            <person name="Kang S.C."/>
            <person name="Lee H."/>
            <person name="Ostrov N."/>
        </authorList>
    </citation>
    <scope>NUCLEOTIDE SEQUENCE [LARGE SCALE GENOMIC DNA]</scope>
    <source>
        <strain evidence="2 3">ATCC 14820</strain>
    </source>
</reference>
<organism evidence="2 3">
    <name type="scientific">Sphingomonas echinoides</name>
    <dbReference type="NCBI Taxonomy" id="59803"/>
    <lineage>
        <taxon>Bacteria</taxon>
        <taxon>Pseudomonadati</taxon>
        <taxon>Pseudomonadota</taxon>
        <taxon>Alphaproteobacteria</taxon>
        <taxon>Sphingomonadales</taxon>
        <taxon>Sphingomonadaceae</taxon>
        <taxon>Sphingomonas</taxon>
    </lineage>
</organism>
<feature type="signal peptide" evidence="1">
    <location>
        <begin position="1"/>
        <end position="24"/>
    </location>
</feature>
<evidence type="ECO:0000256" key="1">
    <source>
        <dbReference type="SAM" id="SignalP"/>
    </source>
</evidence>
<evidence type="ECO:0000313" key="3">
    <source>
        <dbReference type="Proteomes" id="UP001279660"/>
    </source>
</evidence>